<dbReference type="Proteomes" id="UP000257109">
    <property type="component" value="Unassembled WGS sequence"/>
</dbReference>
<evidence type="ECO:0000313" key="2">
    <source>
        <dbReference type="EMBL" id="RDX61720.1"/>
    </source>
</evidence>
<proteinExistence type="predicted"/>
<organism evidence="2 3">
    <name type="scientific">Mucuna pruriens</name>
    <name type="common">Velvet bean</name>
    <name type="synonym">Dolichos pruriens</name>
    <dbReference type="NCBI Taxonomy" id="157652"/>
    <lineage>
        <taxon>Eukaryota</taxon>
        <taxon>Viridiplantae</taxon>
        <taxon>Streptophyta</taxon>
        <taxon>Embryophyta</taxon>
        <taxon>Tracheophyta</taxon>
        <taxon>Spermatophyta</taxon>
        <taxon>Magnoliopsida</taxon>
        <taxon>eudicotyledons</taxon>
        <taxon>Gunneridae</taxon>
        <taxon>Pentapetalae</taxon>
        <taxon>rosids</taxon>
        <taxon>fabids</taxon>
        <taxon>Fabales</taxon>
        <taxon>Fabaceae</taxon>
        <taxon>Papilionoideae</taxon>
        <taxon>50 kb inversion clade</taxon>
        <taxon>NPAAA clade</taxon>
        <taxon>indigoferoid/millettioid clade</taxon>
        <taxon>Phaseoleae</taxon>
        <taxon>Mucuna</taxon>
    </lineage>
</organism>
<sequence>MSQLNYIMLALVIGSYQTALFHLITPAYSKVI</sequence>
<feature type="transmembrane region" description="Helical" evidence="1">
    <location>
        <begin position="6"/>
        <end position="28"/>
    </location>
</feature>
<protein>
    <submittedName>
        <fullName evidence="2">NAD(P)H-quinone oxidoreductase subunit 5, chloroplastic</fullName>
    </submittedName>
</protein>
<keyword evidence="3" id="KW-1185">Reference proteome</keyword>
<keyword evidence="1" id="KW-1133">Transmembrane helix</keyword>
<name>A0A371E6S9_MUCPR</name>
<dbReference type="OrthoDB" id="1934349at2759"/>
<reference evidence="2" key="1">
    <citation type="submission" date="2018-05" db="EMBL/GenBank/DDBJ databases">
        <title>Draft genome of Mucuna pruriens seed.</title>
        <authorList>
            <person name="Nnadi N.E."/>
            <person name="Vos R."/>
            <person name="Hasami M.H."/>
            <person name="Devisetty U.K."/>
            <person name="Aguiy J.C."/>
        </authorList>
    </citation>
    <scope>NUCLEOTIDE SEQUENCE [LARGE SCALE GENOMIC DNA]</scope>
    <source>
        <strain evidence="2">JCA_2017</strain>
    </source>
</reference>
<dbReference type="EMBL" id="QJKJ01015966">
    <property type="protein sequence ID" value="RDX61720.1"/>
    <property type="molecule type" value="Genomic_DNA"/>
</dbReference>
<evidence type="ECO:0000256" key="1">
    <source>
        <dbReference type="SAM" id="Phobius"/>
    </source>
</evidence>
<gene>
    <name evidence="2" type="primary">ndhF</name>
    <name evidence="2" type="ORF">CR513_60029</name>
</gene>
<keyword evidence="1" id="KW-0812">Transmembrane</keyword>
<keyword evidence="1" id="KW-0472">Membrane</keyword>
<comment type="caution">
    <text evidence="2">The sequence shown here is derived from an EMBL/GenBank/DDBJ whole genome shotgun (WGS) entry which is preliminary data.</text>
</comment>
<dbReference type="AlphaFoldDB" id="A0A371E6S9"/>
<evidence type="ECO:0000313" key="3">
    <source>
        <dbReference type="Proteomes" id="UP000257109"/>
    </source>
</evidence>
<accession>A0A371E6S9</accession>